<protein>
    <submittedName>
        <fullName evidence="1">Myb-binding protein 1A</fullName>
    </submittedName>
</protein>
<dbReference type="EMBL" id="JASSZA010000037">
    <property type="protein sequence ID" value="KAK2082410.1"/>
    <property type="molecule type" value="Genomic_DNA"/>
</dbReference>
<accession>A0ABQ9TCQ7</accession>
<evidence type="ECO:0000313" key="1">
    <source>
        <dbReference type="EMBL" id="KAK2082410.1"/>
    </source>
</evidence>
<gene>
    <name evidence="1" type="primary">MYBBP1A_5</name>
    <name evidence="1" type="ORF">P7K49_039910</name>
</gene>
<name>A0ABQ9TCQ7_SAGOE</name>
<comment type="caution">
    <text evidence="1">The sequence shown here is derived from an EMBL/GenBank/DDBJ whole genome shotgun (WGS) entry which is preliminary data.</text>
</comment>
<keyword evidence="2" id="KW-1185">Reference proteome</keyword>
<evidence type="ECO:0000313" key="2">
    <source>
        <dbReference type="Proteomes" id="UP001266305"/>
    </source>
</evidence>
<dbReference type="Proteomes" id="UP001266305">
    <property type="component" value="Unassembled WGS sequence"/>
</dbReference>
<proteinExistence type="predicted"/>
<organism evidence="1 2">
    <name type="scientific">Saguinus oedipus</name>
    <name type="common">Cotton-top tamarin</name>
    <name type="synonym">Oedipomidas oedipus</name>
    <dbReference type="NCBI Taxonomy" id="9490"/>
    <lineage>
        <taxon>Eukaryota</taxon>
        <taxon>Metazoa</taxon>
        <taxon>Chordata</taxon>
        <taxon>Craniata</taxon>
        <taxon>Vertebrata</taxon>
        <taxon>Euteleostomi</taxon>
        <taxon>Mammalia</taxon>
        <taxon>Eutheria</taxon>
        <taxon>Euarchontoglires</taxon>
        <taxon>Primates</taxon>
        <taxon>Haplorrhini</taxon>
        <taxon>Platyrrhini</taxon>
        <taxon>Cebidae</taxon>
        <taxon>Callitrichinae</taxon>
        <taxon>Saguinus</taxon>
    </lineage>
</organism>
<reference evidence="1 2" key="1">
    <citation type="submission" date="2023-05" db="EMBL/GenBank/DDBJ databases">
        <title>B98-5 Cell Line De Novo Hybrid Assembly: An Optical Mapping Approach.</title>
        <authorList>
            <person name="Kananen K."/>
            <person name="Auerbach J.A."/>
            <person name="Kautto E."/>
            <person name="Blachly J.S."/>
        </authorList>
    </citation>
    <scope>NUCLEOTIDE SEQUENCE [LARGE SCALE GENOMIC DNA]</scope>
    <source>
        <strain evidence="1">B95-8</strain>
        <tissue evidence="1">Cell line</tissue>
    </source>
</reference>
<sequence length="80" mass="9058">MEEYVGTFLEGCWDDLEQQLAKLVAFTTNHGLPVVPTFWGIVRFLSPQVLQGYVAWLQGMFLQLDLDSLIDLSTNNPKKA</sequence>